<gene>
    <name evidence="3" type="ORF">N479_18030</name>
</gene>
<dbReference type="AlphaFoldDB" id="A0A0F6A9H7"/>
<dbReference type="InterPro" id="IPR009061">
    <property type="entry name" value="DNA-bd_dom_put_sf"/>
</dbReference>
<dbReference type="Pfam" id="PF13411">
    <property type="entry name" value="MerR_1"/>
    <property type="match status" value="1"/>
</dbReference>
<protein>
    <recommendedName>
        <fullName evidence="2">HTH merR-type domain-containing protein</fullName>
    </recommendedName>
</protein>
<evidence type="ECO:0000256" key="1">
    <source>
        <dbReference type="ARBA" id="ARBA00023125"/>
    </source>
</evidence>
<evidence type="ECO:0000313" key="3">
    <source>
        <dbReference type="EMBL" id="KKE82506.1"/>
    </source>
</evidence>
<dbReference type="SMART" id="SM00422">
    <property type="entry name" value="HTH_MERR"/>
    <property type="match status" value="1"/>
</dbReference>
<sequence length="275" mass="31865">MKKEKRYSVSQLSKLAGVSVRTLHHYDKVGLLKPYRNNNGYREYTSTHLILLQQIIVYRELEFSLEDILKILTSADFNLLQALKDQKSMLLKRQEKTQLIINSLENSMSILNGQTNLDILFKDLPAEKVERWKDMMAQSAKAGSLDEYYLSLQHLSNEDAELEQRDFEQWASKYTSSLNLPIDSTVVQALVEQHYVITNRIMNKTQATDVEFDGVGYEGYLKFTDSVLSDPICLDMYEHYGQGMANHLHNAMLYFAENTLKDNVDKYKKLGLERD</sequence>
<dbReference type="PATRIC" id="fig|1129367.4.peg.3590"/>
<dbReference type="Gene3D" id="1.10.1660.10">
    <property type="match status" value="1"/>
</dbReference>
<organism evidence="3 4">
    <name type="scientific">Pseudoalteromonas luteoviolacea S4054</name>
    <dbReference type="NCBI Taxonomy" id="1129367"/>
    <lineage>
        <taxon>Bacteria</taxon>
        <taxon>Pseudomonadati</taxon>
        <taxon>Pseudomonadota</taxon>
        <taxon>Gammaproteobacteria</taxon>
        <taxon>Alteromonadales</taxon>
        <taxon>Pseudoalteromonadaceae</taxon>
        <taxon>Pseudoalteromonas</taxon>
    </lineage>
</organism>
<proteinExistence type="predicted"/>
<dbReference type="Pfam" id="PF07739">
    <property type="entry name" value="TipAS"/>
    <property type="match status" value="1"/>
</dbReference>
<accession>A0A0F6A9H7</accession>
<evidence type="ECO:0000313" key="4">
    <source>
        <dbReference type="Proteomes" id="UP000033434"/>
    </source>
</evidence>
<reference evidence="3 4" key="1">
    <citation type="journal article" date="2015" name="BMC Genomics">
        <title>Genome mining reveals unlocked bioactive potential of marine Gram-negative bacteria.</title>
        <authorList>
            <person name="Machado H."/>
            <person name="Sonnenschein E.C."/>
            <person name="Melchiorsen J."/>
            <person name="Gram L."/>
        </authorList>
    </citation>
    <scope>NUCLEOTIDE SEQUENCE [LARGE SCALE GENOMIC DNA]</scope>
    <source>
        <strain evidence="3 4">S4054</strain>
    </source>
</reference>
<dbReference type="PANTHER" id="PTHR30204">
    <property type="entry name" value="REDOX-CYCLING DRUG-SENSING TRANSCRIPTIONAL ACTIVATOR SOXR"/>
    <property type="match status" value="1"/>
</dbReference>
<dbReference type="GO" id="GO:0003700">
    <property type="term" value="F:DNA-binding transcription factor activity"/>
    <property type="evidence" value="ECO:0007669"/>
    <property type="project" value="InterPro"/>
</dbReference>
<dbReference type="PROSITE" id="PS50937">
    <property type="entry name" value="HTH_MERR_2"/>
    <property type="match status" value="1"/>
</dbReference>
<dbReference type="InterPro" id="IPR012925">
    <property type="entry name" value="TipAS_dom"/>
</dbReference>
<comment type="caution">
    <text evidence="3">The sequence shown here is derived from an EMBL/GenBank/DDBJ whole genome shotgun (WGS) entry which is preliminary data.</text>
</comment>
<evidence type="ECO:0000259" key="2">
    <source>
        <dbReference type="PROSITE" id="PS50937"/>
    </source>
</evidence>
<feature type="domain" description="HTH merR-type" evidence="2">
    <location>
        <begin position="6"/>
        <end position="74"/>
    </location>
</feature>
<dbReference type="GO" id="GO:0003677">
    <property type="term" value="F:DNA binding"/>
    <property type="evidence" value="ECO:0007669"/>
    <property type="project" value="UniProtKB-KW"/>
</dbReference>
<dbReference type="CDD" id="cd01106">
    <property type="entry name" value="HTH_TipAL-Mta"/>
    <property type="match status" value="1"/>
</dbReference>
<dbReference type="PROSITE" id="PS00552">
    <property type="entry name" value="HTH_MERR_1"/>
    <property type="match status" value="1"/>
</dbReference>
<dbReference type="PANTHER" id="PTHR30204:SF90">
    <property type="entry name" value="HTH-TYPE TRANSCRIPTIONAL ACTIVATOR MTA"/>
    <property type="match status" value="1"/>
</dbReference>
<dbReference type="InterPro" id="IPR000551">
    <property type="entry name" value="MerR-type_HTH_dom"/>
</dbReference>
<dbReference type="RefSeq" id="WP_052961043.1">
    <property type="nucleotide sequence ID" value="NZ_AUXW01000162.1"/>
</dbReference>
<dbReference type="EMBL" id="AUXW01000162">
    <property type="protein sequence ID" value="KKE82506.1"/>
    <property type="molecule type" value="Genomic_DNA"/>
</dbReference>
<dbReference type="Proteomes" id="UP000033434">
    <property type="component" value="Unassembled WGS sequence"/>
</dbReference>
<dbReference type="InterPro" id="IPR047057">
    <property type="entry name" value="MerR_fam"/>
</dbReference>
<keyword evidence="1" id="KW-0238">DNA-binding</keyword>
<name>A0A0F6A9H7_9GAMM</name>
<dbReference type="SUPFAM" id="SSF46955">
    <property type="entry name" value="Putative DNA-binding domain"/>
    <property type="match status" value="1"/>
</dbReference>